<protein>
    <recommendedName>
        <fullName evidence="1">HVA22-like protein</fullName>
    </recommendedName>
</protein>
<dbReference type="PANTHER" id="PTHR12300:SF184">
    <property type="entry name" value="HVA22-LIKE PROTEIN"/>
    <property type="match status" value="1"/>
</dbReference>
<dbReference type="Pfam" id="PF03134">
    <property type="entry name" value="TB2_DP1_HVA22"/>
    <property type="match status" value="1"/>
</dbReference>
<feature type="transmembrane region" description="Helical" evidence="1">
    <location>
        <begin position="35"/>
        <end position="58"/>
    </location>
</feature>
<organism evidence="2 3">
    <name type="scientific">Paspalum notatum var. saurae</name>
    <dbReference type="NCBI Taxonomy" id="547442"/>
    <lineage>
        <taxon>Eukaryota</taxon>
        <taxon>Viridiplantae</taxon>
        <taxon>Streptophyta</taxon>
        <taxon>Embryophyta</taxon>
        <taxon>Tracheophyta</taxon>
        <taxon>Spermatophyta</taxon>
        <taxon>Magnoliopsida</taxon>
        <taxon>Liliopsida</taxon>
        <taxon>Poales</taxon>
        <taxon>Poaceae</taxon>
        <taxon>PACMAD clade</taxon>
        <taxon>Panicoideae</taxon>
        <taxon>Andropogonodae</taxon>
        <taxon>Paspaleae</taxon>
        <taxon>Paspalinae</taxon>
        <taxon>Paspalum</taxon>
    </lineage>
</organism>
<sequence length="124" mass="14359">MGKTWALITHLHALAGYASICAMESTSKLDDEQWLAYWIIYSFITLFEMAAENVLYWIPLWYEAKLLFVAWLVLPQFRGASFIYDKLVREQLRKNGVRLHEHHGYGHGAEHGPHLLKAQHAVAH</sequence>
<dbReference type="EMBL" id="CP144747">
    <property type="protein sequence ID" value="WVZ65156.1"/>
    <property type="molecule type" value="Genomic_DNA"/>
</dbReference>
<keyword evidence="1" id="KW-0472">Membrane</keyword>
<dbReference type="PANTHER" id="PTHR12300">
    <property type="entry name" value="HVA22-LIKE PROTEINS"/>
    <property type="match status" value="1"/>
</dbReference>
<evidence type="ECO:0000313" key="2">
    <source>
        <dbReference type="EMBL" id="WVZ65156.1"/>
    </source>
</evidence>
<dbReference type="AlphaFoldDB" id="A0AAQ3WKU7"/>
<comment type="similarity">
    <text evidence="1">Belongs to the DP1 family.</text>
</comment>
<evidence type="ECO:0000313" key="3">
    <source>
        <dbReference type="Proteomes" id="UP001341281"/>
    </source>
</evidence>
<comment type="subcellular location">
    <subcellularLocation>
        <location evidence="1">Membrane</location>
        <topology evidence="1">Multi-pass membrane protein</topology>
    </subcellularLocation>
</comment>
<keyword evidence="3" id="KW-1185">Reference proteome</keyword>
<proteinExistence type="inferred from homology"/>
<evidence type="ECO:0000256" key="1">
    <source>
        <dbReference type="RuleBase" id="RU362006"/>
    </source>
</evidence>
<accession>A0AAQ3WKU7</accession>
<name>A0AAQ3WKU7_PASNO</name>
<keyword evidence="1" id="KW-1133">Transmembrane helix</keyword>
<keyword evidence="1" id="KW-0812">Transmembrane</keyword>
<reference evidence="2 3" key="1">
    <citation type="submission" date="2024-02" db="EMBL/GenBank/DDBJ databases">
        <title>High-quality chromosome-scale genome assembly of Pensacola bahiagrass (Paspalum notatum Flugge var. saurae).</title>
        <authorList>
            <person name="Vega J.M."/>
            <person name="Podio M."/>
            <person name="Orjuela J."/>
            <person name="Siena L.A."/>
            <person name="Pessino S.C."/>
            <person name="Combes M.C."/>
            <person name="Mariac C."/>
            <person name="Albertini E."/>
            <person name="Pupilli F."/>
            <person name="Ortiz J.P.A."/>
            <person name="Leblanc O."/>
        </authorList>
    </citation>
    <scope>NUCLEOTIDE SEQUENCE [LARGE SCALE GENOMIC DNA]</scope>
    <source>
        <strain evidence="2">R1</strain>
        <tissue evidence="2">Leaf</tissue>
    </source>
</reference>
<gene>
    <name evidence="2" type="ORF">U9M48_014565</name>
</gene>
<dbReference type="GO" id="GO:0016020">
    <property type="term" value="C:membrane"/>
    <property type="evidence" value="ECO:0007669"/>
    <property type="project" value="UniProtKB-SubCell"/>
</dbReference>
<dbReference type="Proteomes" id="UP001341281">
    <property type="component" value="Chromosome 03"/>
</dbReference>
<comment type="caution">
    <text evidence="1">Lacks conserved residue(s) required for the propagation of feature annotation.</text>
</comment>
<dbReference type="InterPro" id="IPR004345">
    <property type="entry name" value="TB2_DP1_HVA22"/>
</dbReference>